<dbReference type="EMBL" id="CACTIH010005564">
    <property type="protein sequence ID" value="CAA2997696.1"/>
    <property type="molecule type" value="Genomic_DNA"/>
</dbReference>
<accession>A0A8S0T214</accession>
<keyword evidence="1" id="KW-0472">Membrane</keyword>
<sequence>MKPEEPNKKIASDTDLANLISTGVVRKLNKMDSLPLSSKNDGQAFASIWEELRANSPSVSQTLGDEDIALELLVHEPQNPKNCNSKDQKSIPTNAPCVNLFKDNRKQDEGMKLETIDDLYKLWLLRMMICMAFKMPVVSVWPFML</sequence>
<protein>
    <submittedName>
        <fullName evidence="2">Uncharacterized protein</fullName>
    </submittedName>
</protein>
<proteinExistence type="predicted"/>
<keyword evidence="1" id="KW-1133">Transmembrane helix</keyword>
<reference evidence="2 3" key="1">
    <citation type="submission" date="2019-12" db="EMBL/GenBank/DDBJ databases">
        <authorList>
            <person name="Alioto T."/>
            <person name="Alioto T."/>
            <person name="Gomez Garrido J."/>
        </authorList>
    </citation>
    <scope>NUCLEOTIDE SEQUENCE [LARGE SCALE GENOMIC DNA]</scope>
</reference>
<gene>
    <name evidence="2" type="ORF">OLEA9_A056052</name>
</gene>
<dbReference type="AlphaFoldDB" id="A0A8S0T214"/>
<dbReference type="Gramene" id="OE9A056052T1">
    <property type="protein sequence ID" value="OE9A056052C1"/>
    <property type="gene ID" value="OE9A056052"/>
</dbReference>
<dbReference type="Proteomes" id="UP000594638">
    <property type="component" value="Unassembled WGS sequence"/>
</dbReference>
<keyword evidence="3" id="KW-1185">Reference proteome</keyword>
<feature type="transmembrane region" description="Helical" evidence="1">
    <location>
        <begin position="123"/>
        <end position="144"/>
    </location>
</feature>
<comment type="caution">
    <text evidence="2">The sequence shown here is derived from an EMBL/GenBank/DDBJ whole genome shotgun (WGS) entry which is preliminary data.</text>
</comment>
<organism evidence="2 3">
    <name type="scientific">Olea europaea subsp. europaea</name>
    <dbReference type="NCBI Taxonomy" id="158383"/>
    <lineage>
        <taxon>Eukaryota</taxon>
        <taxon>Viridiplantae</taxon>
        <taxon>Streptophyta</taxon>
        <taxon>Embryophyta</taxon>
        <taxon>Tracheophyta</taxon>
        <taxon>Spermatophyta</taxon>
        <taxon>Magnoliopsida</taxon>
        <taxon>eudicotyledons</taxon>
        <taxon>Gunneridae</taxon>
        <taxon>Pentapetalae</taxon>
        <taxon>asterids</taxon>
        <taxon>lamiids</taxon>
        <taxon>Lamiales</taxon>
        <taxon>Oleaceae</taxon>
        <taxon>Oleeae</taxon>
        <taxon>Olea</taxon>
    </lineage>
</organism>
<name>A0A8S0T214_OLEEU</name>
<evidence type="ECO:0000256" key="1">
    <source>
        <dbReference type="SAM" id="Phobius"/>
    </source>
</evidence>
<evidence type="ECO:0000313" key="3">
    <source>
        <dbReference type="Proteomes" id="UP000594638"/>
    </source>
</evidence>
<evidence type="ECO:0000313" key="2">
    <source>
        <dbReference type="EMBL" id="CAA2997696.1"/>
    </source>
</evidence>
<keyword evidence="1" id="KW-0812">Transmembrane</keyword>